<dbReference type="GO" id="GO:0005525">
    <property type="term" value="F:GTP binding"/>
    <property type="evidence" value="ECO:0007669"/>
    <property type="project" value="UniProtKB-KW"/>
</dbReference>
<dbReference type="SUPFAM" id="SSF52540">
    <property type="entry name" value="P-loop containing nucleoside triphosphate hydrolases"/>
    <property type="match status" value="1"/>
</dbReference>
<protein>
    <recommendedName>
        <fullName evidence="3">G domain-containing protein</fullName>
    </recommendedName>
</protein>
<sequence>MAMSRYARSVGATVMKAGVEKTSTWFTPHMAAASRAIFERNLLVDITLEIPISSAYEHMRKFSSSHRIIVLNKMDPEWIRHFWEQNCICYGINAHKKENVKEFLNFLQTRVRELKFDKSKFTITVMLVGIPNVGKSALANSLHQIGQICEAVCAFVQSYGNKVEFHIQIASHPNIYVLDTPGVLHPDSIDIEMGSKLALTVFASYPQLEW</sequence>
<dbReference type="Pfam" id="PF01926">
    <property type="entry name" value="MMR_HSR1"/>
    <property type="match status" value="1"/>
</dbReference>
<evidence type="ECO:0000256" key="2">
    <source>
        <dbReference type="ARBA" id="ARBA00023134"/>
    </source>
</evidence>
<accession>A0A835LXN4</accession>
<evidence type="ECO:0000313" key="4">
    <source>
        <dbReference type="EMBL" id="KAF9603236.1"/>
    </source>
</evidence>
<feature type="domain" description="G" evidence="3">
    <location>
        <begin position="124"/>
        <end position="191"/>
    </location>
</feature>
<keyword evidence="2" id="KW-0342">GTP-binding</keyword>
<dbReference type="Gene3D" id="3.40.50.300">
    <property type="entry name" value="P-loop containing nucleotide triphosphate hydrolases"/>
    <property type="match status" value="1"/>
</dbReference>
<gene>
    <name evidence="4" type="ORF">IFM89_034569</name>
</gene>
<dbReference type="OrthoDB" id="269151at2759"/>
<dbReference type="InterPro" id="IPR006073">
    <property type="entry name" value="GTP-bd"/>
</dbReference>
<dbReference type="InterPro" id="IPR027417">
    <property type="entry name" value="P-loop_NTPase"/>
</dbReference>
<dbReference type="EMBL" id="JADFTS010000006">
    <property type="protein sequence ID" value="KAF9603236.1"/>
    <property type="molecule type" value="Genomic_DNA"/>
</dbReference>
<evidence type="ECO:0000313" key="5">
    <source>
        <dbReference type="Proteomes" id="UP000631114"/>
    </source>
</evidence>
<keyword evidence="1" id="KW-0547">Nucleotide-binding</keyword>
<dbReference type="Proteomes" id="UP000631114">
    <property type="component" value="Unassembled WGS sequence"/>
</dbReference>
<evidence type="ECO:0000256" key="1">
    <source>
        <dbReference type="ARBA" id="ARBA00022741"/>
    </source>
</evidence>
<dbReference type="AlphaFoldDB" id="A0A835LXN4"/>
<dbReference type="PANTHER" id="PTHR45782:SF1">
    <property type="entry name" value="DAR GTPASE 2, MITOCHONDRIAL"/>
    <property type="match status" value="1"/>
</dbReference>
<keyword evidence="5" id="KW-1185">Reference proteome</keyword>
<organism evidence="4 5">
    <name type="scientific">Coptis chinensis</name>
    <dbReference type="NCBI Taxonomy" id="261450"/>
    <lineage>
        <taxon>Eukaryota</taxon>
        <taxon>Viridiplantae</taxon>
        <taxon>Streptophyta</taxon>
        <taxon>Embryophyta</taxon>
        <taxon>Tracheophyta</taxon>
        <taxon>Spermatophyta</taxon>
        <taxon>Magnoliopsida</taxon>
        <taxon>Ranunculales</taxon>
        <taxon>Ranunculaceae</taxon>
        <taxon>Coptidoideae</taxon>
        <taxon>Coptis</taxon>
    </lineage>
</organism>
<comment type="caution">
    <text evidence="4">The sequence shown here is derived from an EMBL/GenBank/DDBJ whole genome shotgun (WGS) entry which is preliminary data.</text>
</comment>
<name>A0A835LXN4_9MAGN</name>
<dbReference type="GO" id="GO:0032543">
    <property type="term" value="P:mitochondrial translation"/>
    <property type="evidence" value="ECO:0007669"/>
    <property type="project" value="TreeGrafter"/>
</dbReference>
<evidence type="ECO:0000259" key="3">
    <source>
        <dbReference type="Pfam" id="PF01926"/>
    </source>
</evidence>
<reference evidence="4 5" key="1">
    <citation type="submission" date="2020-10" db="EMBL/GenBank/DDBJ databases">
        <title>The Coptis chinensis genome and diversification of protoberbering-type alkaloids.</title>
        <authorList>
            <person name="Wang B."/>
            <person name="Shu S."/>
            <person name="Song C."/>
            <person name="Liu Y."/>
        </authorList>
    </citation>
    <scope>NUCLEOTIDE SEQUENCE [LARGE SCALE GENOMIC DNA]</scope>
    <source>
        <strain evidence="4">HL-2020</strain>
        <tissue evidence="4">Leaf</tissue>
    </source>
</reference>
<dbReference type="GO" id="GO:0003924">
    <property type="term" value="F:GTPase activity"/>
    <property type="evidence" value="ECO:0007669"/>
    <property type="project" value="TreeGrafter"/>
</dbReference>
<dbReference type="GO" id="GO:0005739">
    <property type="term" value="C:mitochondrion"/>
    <property type="evidence" value="ECO:0007669"/>
    <property type="project" value="TreeGrafter"/>
</dbReference>
<dbReference type="PANTHER" id="PTHR45782">
    <property type="entry name" value="MITOCHONDRIAL RIBOSOME-ASSOCIATED GTPASE 1"/>
    <property type="match status" value="1"/>
</dbReference>
<proteinExistence type="predicted"/>